<dbReference type="AlphaFoldDB" id="Q9FCX9"/>
<proteinExistence type="predicted"/>
<protein>
    <submittedName>
        <fullName evidence="3">Uncharacterized protein</fullName>
    </submittedName>
</protein>
<evidence type="ECO:0000256" key="2">
    <source>
        <dbReference type="SAM" id="SignalP"/>
    </source>
</evidence>
<organism evidence="3">
    <name type="scientific">Bdellovibrio bacteriovorus</name>
    <dbReference type="NCBI Taxonomy" id="959"/>
    <lineage>
        <taxon>Bacteria</taxon>
        <taxon>Pseudomonadati</taxon>
        <taxon>Bdellovibrionota</taxon>
        <taxon>Bdellovibrionia</taxon>
        <taxon>Bdellovibrionales</taxon>
        <taxon>Pseudobdellovibrionaceae</taxon>
        <taxon>Bdellovibrio</taxon>
    </lineage>
</organism>
<reference evidence="3" key="1">
    <citation type="journal article" date="2001" name="Syst. Appl. Microbiol.">
        <title>Taxonomic studies of predatory bdellovibrios based on 16S rRNA analysis, ribotyping and the hit locus and characterization of isolates from the gut of animals.</title>
        <authorList>
            <person name="Schwudke D."/>
            <person name="Strauch E."/>
            <person name="Krueger M."/>
            <person name="Appel B."/>
        </authorList>
    </citation>
    <scope>NUCLEOTIDE SEQUENCE</scope>
    <source>
        <strain evidence="3">DSM 12732</strain>
    </source>
</reference>
<feature type="region of interest" description="Disordered" evidence="1">
    <location>
        <begin position="22"/>
        <end position="42"/>
    </location>
</feature>
<accession>Q9FCX9</accession>
<feature type="non-terminal residue" evidence="3">
    <location>
        <position position="106"/>
    </location>
</feature>
<name>Q9FCX9_BDEBC</name>
<evidence type="ECO:0000256" key="1">
    <source>
        <dbReference type="SAM" id="MobiDB-lite"/>
    </source>
</evidence>
<feature type="signal peptide" evidence="2">
    <location>
        <begin position="1"/>
        <end position="23"/>
    </location>
</feature>
<dbReference type="EMBL" id="AJ401464">
    <property type="protein sequence ID" value="CAC03607.1"/>
    <property type="molecule type" value="Genomic_DNA"/>
</dbReference>
<keyword evidence="2" id="KW-0732">Signal</keyword>
<sequence length="106" mass="11382">MKRLLVLSILLTLGFSFAGTASADENANRPVNPGEDPNEAFRSTPFEATTSALGDCRECIAYRTGATTRAKAPVAMTTPFPEKSKAPARRLVDLRKPGLEDSNPIC</sequence>
<evidence type="ECO:0000313" key="3">
    <source>
        <dbReference type="EMBL" id="CAC03607.1"/>
    </source>
</evidence>
<feature type="chain" id="PRO_5005371100" evidence="2">
    <location>
        <begin position="24"/>
        <end position="106"/>
    </location>
</feature>